<gene>
    <name evidence="3" type="ORF">FA046_05895</name>
</gene>
<reference evidence="3 4" key="1">
    <citation type="submission" date="2019-04" db="EMBL/GenBank/DDBJ databases">
        <title>Pedobacter sp. AR-3-17 sp. nov., isolated from Arctic soil.</title>
        <authorList>
            <person name="Dahal R.H."/>
            <person name="Kim D.-U."/>
        </authorList>
    </citation>
    <scope>NUCLEOTIDE SEQUENCE [LARGE SCALE GENOMIC DNA]</scope>
    <source>
        <strain evidence="3 4">AR-3-17</strain>
    </source>
</reference>
<dbReference type="OrthoDB" id="1273722at2"/>
<organism evidence="3 4">
    <name type="scientific">Pedobacter cryophilus</name>
    <dbReference type="NCBI Taxonomy" id="2571271"/>
    <lineage>
        <taxon>Bacteria</taxon>
        <taxon>Pseudomonadati</taxon>
        <taxon>Bacteroidota</taxon>
        <taxon>Sphingobacteriia</taxon>
        <taxon>Sphingobacteriales</taxon>
        <taxon>Sphingobacteriaceae</taxon>
        <taxon>Pedobacter</taxon>
    </lineage>
</organism>
<sequence length="711" mass="83428">MSINKFIDKPSVSGSSFNACTFFRVDGALDPIIKEKLRIGIKLLQQLSFRDDYSAFQLFKNEFKQKYDQRFVPLLQALDPDMGIDYLQLSDKTKLMNRQWSKVHSVLMNKWTALGVCSHAKIELTDEDLLLIGGSTKEPFSPSLMVLFQVLDERVFVIAAGGPSALQMMGRFTKFDADCFALAKSVIHQEEKNNPEVIFAELNHQEELNTENISGQQLRTYQISLMLAHYHIGPYEIALSDLYLGLEKDMLILYSKAHQKRIIPRLSSAYNYQRSDFGPFRLLCDLQKEGLNGQLSFKMEEYFPNLHYYPRVCYQDVILSPAQWHLNSMLFEIVGNSHQRQDHFFKIMKEYQLPVIFVWVQGDQKLVVDTLRQQDVELFLQSMKGVATLIIEEHFVADHPLIKTAEGATYQHELMAIMVQQKAVYQHVERVIVDEQVEDERFKRDFFPMSDWYYLIIELHPSQCNELLLTCIIPFAELLKAKNLILEWHFLRYADPQPQLRFRFRPKILKKAGHVVLQDQFTKLLKQMERYPFVKNVSIAIYKRELERYAILGMAHTEQLFTFSSAYVAKLLGKKEHQEALFTLQLWACFECLGLESTEIGKICFEQYVHMKNLYGLAVDQKIMGLRFRTERVQWQQYRFAHQRIALIQDIYHLALIEKLNKIGLNHKINMLFTFSHLLYNRYFEKDPLREEIFIYYALSQLVKDPRMIGA</sequence>
<comment type="caution">
    <text evidence="3">The sequence shown here is derived from an EMBL/GenBank/DDBJ whole genome shotgun (WGS) entry which is preliminary data.</text>
</comment>
<feature type="domain" description="Thiopeptide-type bacteriocin biosynthesis" evidence="2">
    <location>
        <begin position="452"/>
        <end position="702"/>
    </location>
</feature>
<dbReference type="Pfam" id="PF14028">
    <property type="entry name" value="Lant_dehydr_C"/>
    <property type="match status" value="1"/>
</dbReference>
<proteinExistence type="predicted"/>
<name>A0A4U1C3G1_9SPHI</name>
<accession>A0A4U1C3G1</accession>
<dbReference type="RefSeq" id="WP_136825465.1">
    <property type="nucleotide sequence ID" value="NZ_SWBP01000002.1"/>
</dbReference>
<evidence type="ECO:0000259" key="2">
    <source>
        <dbReference type="Pfam" id="PF14028"/>
    </source>
</evidence>
<feature type="domain" description="Lantibiotic dehydratase N-terminal" evidence="1">
    <location>
        <begin position="37"/>
        <end position="378"/>
    </location>
</feature>
<evidence type="ECO:0008006" key="5">
    <source>
        <dbReference type="Google" id="ProtNLM"/>
    </source>
</evidence>
<dbReference type="AlphaFoldDB" id="A0A4U1C3G1"/>
<dbReference type="EMBL" id="SWBP01000002">
    <property type="protein sequence ID" value="TKB98649.1"/>
    <property type="molecule type" value="Genomic_DNA"/>
</dbReference>
<dbReference type="InterPro" id="IPR006827">
    <property type="entry name" value="Lant_deHydtase_N"/>
</dbReference>
<protein>
    <recommendedName>
        <fullName evidence="5">Lantibiotic dehydratase</fullName>
    </recommendedName>
</protein>
<dbReference type="NCBIfam" id="TIGR03891">
    <property type="entry name" value="thiopep_ocin"/>
    <property type="match status" value="1"/>
</dbReference>
<dbReference type="Proteomes" id="UP000308181">
    <property type="component" value="Unassembled WGS sequence"/>
</dbReference>
<evidence type="ECO:0000313" key="3">
    <source>
        <dbReference type="EMBL" id="TKB98649.1"/>
    </source>
</evidence>
<dbReference type="InterPro" id="IPR023809">
    <property type="entry name" value="Thiopep_bacteriocin_synth_dom"/>
</dbReference>
<evidence type="ECO:0000313" key="4">
    <source>
        <dbReference type="Proteomes" id="UP000308181"/>
    </source>
</evidence>
<dbReference type="Pfam" id="PF04738">
    <property type="entry name" value="Lant_dehydr_N"/>
    <property type="match status" value="1"/>
</dbReference>
<keyword evidence="4" id="KW-1185">Reference proteome</keyword>
<evidence type="ECO:0000259" key="1">
    <source>
        <dbReference type="Pfam" id="PF04738"/>
    </source>
</evidence>